<dbReference type="AlphaFoldDB" id="A0A1A6C1C7"/>
<name>A0A1A6C1C7_9GAMM</name>
<accession>A0A1A6C1C7</accession>
<keyword evidence="3" id="KW-1185">Reference proteome</keyword>
<evidence type="ECO:0000259" key="1">
    <source>
        <dbReference type="Pfam" id="PF01978"/>
    </source>
</evidence>
<dbReference type="Proteomes" id="UP000029273">
    <property type="component" value="Unassembled WGS sequence"/>
</dbReference>
<dbReference type="SUPFAM" id="SSF46785">
    <property type="entry name" value="Winged helix' DNA-binding domain"/>
    <property type="match status" value="1"/>
</dbReference>
<proteinExistence type="predicted"/>
<dbReference type="CDD" id="cd09124">
    <property type="entry name" value="PLDc_like_TrmB_middle"/>
    <property type="match status" value="1"/>
</dbReference>
<dbReference type="OrthoDB" id="1493540at2"/>
<reference evidence="2 3" key="1">
    <citation type="journal article" date="2014" name="Genome Announc.">
        <title>Draft Genome Sequence of the Iron-Oxidizing, Acidophilic, and Halotolerant 'Thiobacillus prosperus' Type Strain DSM 5130.</title>
        <authorList>
            <person name="Ossandon F.J."/>
            <person name="Cardenas J.P."/>
            <person name="Corbett M."/>
            <person name="Quatrini R."/>
            <person name="Holmes D.S."/>
            <person name="Watkin E."/>
        </authorList>
    </citation>
    <scope>NUCLEOTIDE SEQUENCE [LARGE SCALE GENOMIC DNA]</scope>
    <source>
        <strain evidence="2 3">DSM 5130</strain>
    </source>
</reference>
<dbReference type="InterPro" id="IPR036388">
    <property type="entry name" value="WH-like_DNA-bd_sf"/>
</dbReference>
<protein>
    <submittedName>
        <fullName evidence="2">TrmB family transcriptional regulator</fullName>
    </submittedName>
</protein>
<dbReference type="InterPro" id="IPR036390">
    <property type="entry name" value="WH_DNA-bd_sf"/>
</dbReference>
<dbReference type="InterPro" id="IPR002831">
    <property type="entry name" value="Tscrpt_reg_TrmB_N"/>
</dbReference>
<dbReference type="RefSeq" id="WP_038092640.1">
    <property type="nucleotide sequence ID" value="NZ_JQSG02000006.1"/>
</dbReference>
<comment type="caution">
    <text evidence="2">The sequence shown here is derived from an EMBL/GenBank/DDBJ whole genome shotgun (WGS) entry which is preliminary data.</text>
</comment>
<gene>
    <name evidence="2" type="ORF">Thpro_022621</name>
</gene>
<dbReference type="PANTHER" id="PTHR34293">
    <property type="entry name" value="HTH-TYPE TRANSCRIPTIONAL REGULATOR TRMBL2"/>
    <property type="match status" value="1"/>
</dbReference>
<dbReference type="Pfam" id="PF01978">
    <property type="entry name" value="TrmB"/>
    <property type="match status" value="1"/>
</dbReference>
<sequence>MSANLPEDLLSALSRLGFSPYEARAYHALLQRSPLNGHEVGKRAQVPPSKIYETLQRLETKGAVLVQRSEPVLYAAVPYREVLATIRRRLEDDLALAEARLSELPAPREPGLVWSLRERAAILTACLAQIEGAGRSLYAAVWDEEIGVLGPALEQASARGVDVHVAIYGRATLDGPHCYDLADCGESARQRLDGRRVAVVVADFRDAVIAEFGAGESGEAVVTSNPILSLLGVEYVRSDVLGRLLIEAMDEASYARVRTGAAARALLE</sequence>
<dbReference type="EMBL" id="JQSG02000006">
    <property type="protein sequence ID" value="OBS08371.1"/>
    <property type="molecule type" value="Genomic_DNA"/>
</dbReference>
<organism evidence="2 3">
    <name type="scientific">Acidihalobacter prosperus</name>
    <dbReference type="NCBI Taxonomy" id="160660"/>
    <lineage>
        <taxon>Bacteria</taxon>
        <taxon>Pseudomonadati</taxon>
        <taxon>Pseudomonadota</taxon>
        <taxon>Gammaproteobacteria</taxon>
        <taxon>Chromatiales</taxon>
        <taxon>Ectothiorhodospiraceae</taxon>
        <taxon>Acidihalobacter</taxon>
    </lineage>
</organism>
<dbReference type="Gene3D" id="1.10.10.10">
    <property type="entry name" value="Winged helix-like DNA-binding domain superfamily/Winged helix DNA-binding domain"/>
    <property type="match status" value="1"/>
</dbReference>
<dbReference type="PANTHER" id="PTHR34293:SF1">
    <property type="entry name" value="HTH-TYPE TRANSCRIPTIONAL REGULATOR TRMBL2"/>
    <property type="match status" value="1"/>
</dbReference>
<feature type="domain" description="Transcription regulator TrmB N-terminal" evidence="1">
    <location>
        <begin position="13"/>
        <end position="79"/>
    </location>
</feature>
<evidence type="ECO:0000313" key="2">
    <source>
        <dbReference type="EMBL" id="OBS08371.1"/>
    </source>
</evidence>
<evidence type="ECO:0000313" key="3">
    <source>
        <dbReference type="Proteomes" id="UP000029273"/>
    </source>
</evidence>
<dbReference type="InterPro" id="IPR051797">
    <property type="entry name" value="TrmB-like"/>
</dbReference>